<sequence>MKIILISAVLLHVSCCYAYPAQGVSSYAYQDSAGNRYGGTYDQKDKVIRNSDPFTVPFNNVNSFFPDYFTNFNNILPQDNIGRGQQFLLIPRLRSSRRFSPFSAGFPYFGQQGYPGMDPNLQSALAIAIAGPDFTHQVAAIDPINIDMPNVDLTNRFNEEVVNGNPNGVYSVSSTSIAKNIDGKGYREAETVINNNGKITKYKVHS</sequence>
<dbReference type="Proteomes" id="UP000838878">
    <property type="component" value="Chromosome 4"/>
</dbReference>
<gene>
    <name evidence="2" type="ORF">BINO364_LOCUS10322</name>
</gene>
<evidence type="ECO:0000313" key="3">
    <source>
        <dbReference type="Proteomes" id="UP000838878"/>
    </source>
</evidence>
<evidence type="ECO:0000256" key="1">
    <source>
        <dbReference type="SAM" id="SignalP"/>
    </source>
</evidence>
<dbReference type="AlphaFoldDB" id="A0A8J9UTI0"/>
<dbReference type="OrthoDB" id="8197468at2759"/>
<feature type="non-terminal residue" evidence="2">
    <location>
        <position position="206"/>
    </location>
</feature>
<organism evidence="2 3">
    <name type="scientific">Brenthis ino</name>
    <name type="common">lesser marbled fritillary</name>
    <dbReference type="NCBI Taxonomy" id="405034"/>
    <lineage>
        <taxon>Eukaryota</taxon>
        <taxon>Metazoa</taxon>
        <taxon>Ecdysozoa</taxon>
        <taxon>Arthropoda</taxon>
        <taxon>Hexapoda</taxon>
        <taxon>Insecta</taxon>
        <taxon>Pterygota</taxon>
        <taxon>Neoptera</taxon>
        <taxon>Endopterygota</taxon>
        <taxon>Lepidoptera</taxon>
        <taxon>Glossata</taxon>
        <taxon>Ditrysia</taxon>
        <taxon>Papilionoidea</taxon>
        <taxon>Nymphalidae</taxon>
        <taxon>Heliconiinae</taxon>
        <taxon>Argynnini</taxon>
        <taxon>Brenthis</taxon>
    </lineage>
</organism>
<feature type="chain" id="PRO_5035434543" evidence="1">
    <location>
        <begin position="19"/>
        <end position="206"/>
    </location>
</feature>
<feature type="signal peptide" evidence="1">
    <location>
        <begin position="1"/>
        <end position="18"/>
    </location>
</feature>
<reference evidence="2" key="1">
    <citation type="submission" date="2021-12" db="EMBL/GenBank/DDBJ databases">
        <authorList>
            <person name="Martin H S."/>
        </authorList>
    </citation>
    <scope>NUCLEOTIDE SEQUENCE</scope>
</reference>
<keyword evidence="3" id="KW-1185">Reference proteome</keyword>
<evidence type="ECO:0000313" key="2">
    <source>
        <dbReference type="EMBL" id="CAH0724639.1"/>
    </source>
</evidence>
<keyword evidence="1" id="KW-0732">Signal</keyword>
<name>A0A8J9UTI0_9NEOP</name>
<accession>A0A8J9UTI0</accession>
<dbReference type="EMBL" id="OV170224">
    <property type="protein sequence ID" value="CAH0724639.1"/>
    <property type="molecule type" value="Genomic_DNA"/>
</dbReference>
<protein>
    <submittedName>
        <fullName evidence="2">Uncharacterized protein</fullName>
    </submittedName>
</protein>
<proteinExistence type="predicted"/>